<proteinExistence type="predicted"/>
<comment type="caution">
    <text evidence="2">The sequence shown here is derived from an EMBL/GenBank/DDBJ whole genome shotgun (WGS) entry which is preliminary data.</text>
</comment>
<dbReference type="PANTHER" id="PTHR48090">
    <property type="entry name" value="UNDECAPRENYL-PHOSPHATE 4-DEOXY-4-FORMAMIDO-L-ARABINOSE TRANSFERASE-RELATED"/>
    <property type="match status" value="1"/>
</dbReference>
<sequence length="242" mass="26786">MNTSAKILVLIPCYNEQDNIVRVVEHLRETCPWADYLVINDCSTDHSAELLRSHGYNFLDLPVNLGIGGGVQCGYQYSRLHGYDVTVQMDGDGQHDPAYLATVVEPVLSGKLDMCIGSRFITHEGFQTSFMRRVGIRFLSAMIRLLCGRKVADVTSGFRATSAEMTAYFADHYAPDYPEPEAILAASLQGFRVGEAPVVMHERLGGVSSISAVKSVYYMLKVSLSLIIDRLAIRRQRHGAGH</sequence>
<keyword evidence="3" id="KW-1185">Reference proteome</keyword>
<dbReference type="InterPro" id="IPR050256">
    <property type="entry name" value="Glycosyltransferase_2"/>
</dbReference>
<name>A0ABR9R193_9FIRM</name>
<dbReference type="PANTHER" id="PTHR48090:SF7">
    <property type="entry name" value="RFBJ PROTEIN"/>
    <property type="match status" value="1"/>
</dbReference>
<evidence type="ECO:0000313" key="2">
    <source>
        <dbReference type="EMBL" id="MBE5036926.1"/>
    </source>
</evidence>
<evidence type="ECO:0000313" key="3">
    <source>
        <dbReference type="Proteomes" id="UP000768567"/>
    </source>
</evidence>
<dbReference type="CDD" id="cd04179">
    <property type="entry name" value="DPM_DPG-synthase_like"/>
    <property type="match status" value="1"/>
</dbReference>
<organism evidence="2 3">
    <name type="scientific">Gemmiger gallinarum</name>
    <dbReference type="NCBI Taxonomy" id="2779354"/>
    <lineage>
        <taxon>Bacteria</taxon>
        <taxon>Bacillati</taxon>
        <taxon>Bacillota</taxon>
        <taxon>Clostridia</taxon>
        <taxon>Eubacteriales</taxon>
        <taxon>Gemmiger</taxon>
    </lineage>
</organism>
<dbReference type="EMBL" id="JADCKC010000001">
    <property type="protein sequence ID" value="MBE5036926.1"/>
    <property type="molecule type" value="Genomic_DNA"/>
</dbReference>
<accession>A0ABR9R193</accession>
<protein>
    <submittedName>
        <fullName evidence="2">Glycosyltransferase family 2 protein</fullName>
    </submittedName>
</protein>
<dbReference type="Gene3D" id="3.90.550.10">
    <property type="entry name" value="Spore Coat Polysaccharide Biosynthesis Protein SpsA, Chain A"/>
    <property type="match status" value="1"/>
</dbReference>
<evidence type="ECO:0000259" key="1">
    <source>
        <dbReference type="Pfam" id="PF00535"/>
    </source>
</evidence>
<feature type="domain" description="Glycosyltransferase 2-like" evidence="1">
    <location>
        <begin position="9"/>
        <end position="164"/>
    </location>
</feature>
<dbReference type="SUPFAM" id="SSF53448">
    <property type="entry name" value="Nucleotide-diphospho-sugar transferases"/>
    <property type="match status" value="1"/>
</dbReference>
<dbReference type="Proteomes" id="UP000768567">
    <property type="component" value="Unassembled WGS sequence"/>
</dbReference>
<dbReference type="InterPro" id="IPR001173">
    <property type="entry name" value="Glyco_trans_2-like"/>
</dbReference>
<dbReference type="Pfam" id="PF00535">
    <property type="entry name" value="Glycos_transf_2"/>
    <property type="match status" value="1"/>
</dbReference>
<dbReference type="InterPro" id="IPR029044">
    <property type="entry name" value="Nucleotide-diphossugar_trans"/>
</dbReference>
<reference evidence="2 3" key="1">
    <citation type="submission" date="2020-10" db="EMBL/GenBank/DDBJ databases">
        <title>ChiBAC.</title>
        <authorList>
            <person name="Zenner C."/>
            <person name="Hitch T.C.A."/>
            <person name="Clavel T."/>
        </authorList>
    </citation>
    <scope>NUCLEOTIDE SEQUENCE [LARGE SCALE GENOMIC DNA]</scope>
    <source>
        <strain evidence="2 3">DSM 109015</strain>
    </source>
</reference>
<gene>
    <name evidence="2" type="ORF">INF35_03900</name>
</gene>
<dbReference type="RefSeq" id="WP_193500197.1">
    <property type="nucleotide sequence ID" value="NZ_JADCKC010000001.1"/>
</dbReference>